<dbReference type="OrthoDB" id="10596317at2759"/>
<feature type="chain" id="PRO_5021318440" description="Kazal-like domain-containing protein" evidence="1">
    <location>
        <begin position="24"/>
        <end position="138"/>
    </location>
</feature>
<keyword evidence="3" id="KW-1185">Reference proteome</keyword>
<feature type="signal peptide" evidence="1">
    <location>
        <begin position="1"/>
        <end position="23"/>
    </location>
</feature>
<dbReference type="Proteomes" id="UP000499080">
    <property type="component" value="Unassembled WGS sequence"/>
</dbReference>
<organism evidence="2 3">
    <name type="scientific">Araneus ventricosus</name>
    <name type="common">Orbweaver spider</name>
    <name type="synonym">Epeira ventricosa</name>
    <dbReference type="NCBI Taxonomy" id="182803"/>
    <lineage>
        <taxon>Eukaryota</taxon>
        <taxon>Metazoa</taxon>
        <taxon>Ecdysozoa</taxon>
        <taxon>Arthropoda</taxon>
        <taxon>Chelicerata</taxon>
        <taxon>Arachnida</taxon>
        <taxon>Araneae</taxon>
        <taxon>Araneomorphae</taxon>
        <taxon>Entelegynae</taxon>
        <taxon>Araneoidea</taxon>
        <taxon>Araneidae</taxon>
        <taxon>Araneus</taxon>
    </lineage>
</organism>
<sequence>MPVIKLIIISIISAIFLFGNAESQDGLIKTLARGIRDTVDNTVDMVEDRAGTGLVGHVLTGAGNLAKDAIDGTERIVSVADDHLGDAARAAHHSLFCEAAWDKKVLSSSVCRRFPNCPQDRIFNAKCELQSIMHIVEV</sequence>
<dbReference type="EMBL" id="BGPR01000183">
    <property type="protein sequence ID" value="GBM02709.1"/>
    <property type="molecule type" value="Genomic_DNA"/>
</dbReference>
<gene>
    <name evidence="2" type="ORF">AVEN_40788_1</name>
</gene>
<evidence type="ECO:0000313" key="2">
    <source>
        <dbReference type="EMBL" id="GBM02709.1"/>
    </source>
</evidence>
<comment type="caution">
    <text evidence="2">The sequence shown here is derived from an EMBL/GenBank/DDBJ whole genome shotgun (WGS) entry which is preliminary data.</text>
</comment>
<name>A0A4Y2CER1_ARAVE</name>
<accession>A0A4Y2CER1</accession>
<protein>
    <recommendedName>
        <fullName evidence="4">Kazal-like domain-containing protein</fullName>
    </recommendedName>
</protein>
<proteinExistence type="predicted"/>
<evidence type="ECO:0000256" key="1">
    <source>
        <dbReference type="SAM" id="SignalP"/>
    </source>
</evidence>
<evidence type="ECO:0000313" key="3">
    <source>
        <dbReference type="Proteomes" id="UP000499080"/>
    </source>
</evidence>
<dbReference type="AlphaFoldDB" id="A0A4Y2CER1"/>
<keyword evidence="1" id="KW-0732">Signal</keyword>
<reference evidence="2 3" key="1">
    <citation type="journal article" date="2019" name="Sci. Rep.">
        <title>Orb-weaving spider Araneus ventricosus genome elucidates the spidroin gene catalogue.</title>
        <authorList>
            <person name="Kono N."/>
            <person name="Nakamura H."/>
            <person name="Ohtoshi R."/>
            <person name="Moran D.A.P."/>
            <person name="Shinohara A."/>
            <person name="Yoshida Y."/>
            <person name="Fujiwara M."/>
            <person name="Mori M."/>
            <person name="Tomita M."/>
            <person name="Arakawa K."/>
        </authorList>
    </citation>
    <scope>NUCLEOTIDE SEQUENCE [LARGE SCALE GENOMIC DNA]</scope>
</reference>
<evidence type="ECO:0008006" key="4">
    <source>
        <dbReference type="Google" id="ProtNLM"/>
    </source>
</evidence>